<protein>
    <submittedName>
        <fullName evidence="1">Uncharacterized protein</fullName>
    </submittedName>
</protein>
<comment type="caution">
    <text evidence="1">The sequence shown here is derived from an EMBL/GenBank/DDBJ whole genome shotgun (WGS) entry which is preliminary data.</text>
</comment>
<dbReference type="PANTHER" id="PTHR36763">
    <property type="entry name" value="EXPRESSED PROTEIN"/>
    <property type="match status" value="1"/>
</dbReference>
<gene>
    <name evidence="1" type="ORF">Tci_065957</name>
</gene>
<proteinExistence type="predicted"/>
<dbReference type="EMBL" id="BKCJ010010968">
    <property type="protein sequence ID" value="GEU93979.1"/>
    <property type="molecule type" value="Genomic_DNA"/>
</dbReference>
<dbReference type="AlphaFoldDB" id="A0A6L2P8Y1"/>
<sequence>MAYEEAKLGPKEYYERLQMQQNLHQQQLEMLKHMRSYGADDQSAILEKLRACDSNWRKKNLKMKHRYCQQKKSRTLFKIEHKGNSSTQTNEMWL</sequence>
<accession>A0A6L2P8Y1</accession>
<evidence type="ECO:0000313" key="1">
    <source>
        <dbReference type="EMBL" id="GEU93979.1"/>
    </source>
</evidence>
<organism evidence="1">
    <name type="scientific">Tanacetum cinerariifolium</name>
    <name type="common">Dalmatian daisy</name>
    <name type="synonym">Chrysanthemum cinerariifolium</name>
    <dbReference type="NCBI Taxonomy" id="118510"/>
    <lineage>
        <taxon>Eukaryota</taxon>
        <taxon>Viridiplantae</taxon>
        <taxon>Streptophyta</taxon>
        <taxon>Embryophyta</taxon>
        <taxon>Tracheophyta</taxon>
        <taxon>Spermatophyta</taxon>
        <taxon>Magnoliopsida</taxon>
        <taxon>eudicotyledons</taxon>
        <taxon>Gunneridae</taxon>
        <taxon>Pentapetalae</taxon>
        <taxon>asterids</taxon>
        <taxon>campanulids</taxon>
        <taxon>Asterales</taxon>
        <taxon>Asteraceae</taxon>
        <taxon>Asteroideae</taxon>
        <taxon>Anthemideae</taxon>
        <taxon>Anthemidinae</taxon>
        <taxon>Tanacetum</taxon>
    </lineage>
</organism>
<name>A0A6L2P8Y1_TANCI</name>
<reference evidence="1" key="1">
    <citation type="journal article" date="2019" name="Sci. Rep.">
        <title>Draft genome of Tanacetum cinerariifolium, the natural source of mosquito coil.</title>
        <authorList>
            <person name="Yamashiro T."/>
            <person name="Shiraishi A."/>
            <person name="Satake H."/>
            <person name="Nakayama K."/>
        </authorList>
    </citation>
    <scope>NUCLEOTIDE SEQUENCE</scope>
</reference>
<dbReference type="PANTHER" id="PTHR36763:SF1">
    <property type="entry name" value="EXPRESSED PROTEIN"/>
    <property type="match status" value="1"/>
</dbReference>